<gene>
    <name evidence="2" type="ORF">HG66A1_62090</name>
</gene>
<name>A0A517PYB4_9PLAN</name>
<keyword evidence="1" id="KW-0046">Antibiotic resistance</keyword>
<evidence type="ECO:0000256" key="1">
    <source>
        <dbReference type="ARBA" id="ARBA00023251"/>
    </source>
</evidence>
<accession>A0A517PYB4</accession>
<proteinExistence type="predicted"/>
<dbReference type="GO" id="GO:0046677">
    <property type="term" value="P:response to antibiotic"/>
    <property type="evidence" value="ECO:0007669"/>
    <property type="project" value="UniProtKB-KW"/>
</dbReference>
<dbReference type="InterPro" id="IPR029068">
    <property type="entry name" value="Glyas_Bleomycin-R_OHBP_Dase"/>
</dbReference>
<evidence type="ECO:0000313" key="3">
    <source>
        <dbReference type="Proteomes" id="UP000320421"/>
    </source>
</evidence>
<keyword evidence="3" id="KW-1185">Reference proteome</keyword>
<dbReference type="RefSeq" id="WP_145193010.1">
    <property type="nucleotide sequence ID" value="NZ_CP036266.1"/>
</dbReference>
<organism evidence="2 3">
    <name type="scientific">Gimesia chilikensis</name>
    <dbReference type="NCBI Taxonomy" id="2605989"/>
    <lineage>
        <taxon>Bacteria</taxon>
        <taxon>Pseudomonadati</taxon>
        <taxon>Planctomycetota</taxon>
        <taxon>Planctomycetia</taxon>
        <taxon>Planctomycetales</taxon>
        <taxon>Planctomycetaceae</taxon>
        <taxon>Gimesia</taxon>
    </lineage>
</organism>
<sequence>MSEQLVPIFRVTDARATAKWYERLGFELEGEHQFAPKLPIYAFLRRGDILLHLSEHKGDATPNSLVYFYVDDVDAIAKEFGVAVTEQPWCREVSLTDPDGNRLRVGQK</sequence>
<dbReference type="CDD" id="cd08349">
    <property type="entry name" value="BLMA_like"/>
    <property type="match status" value="1"/>
</dbReference>
<dbReference type="Gene3D" id="3.10.180.10">
    <property type="entry name" value="2,3-Dihydroxybiphenyl 1,2-Dioxygenase, domain 1"/>
    <property type="match status" value="1"/>
</dbReference>
<dbReference type="InterPro" id="IPR000335">
    <property type="entry name" value="Bleomycin-R"/>
</dbReference>
<dbReference type="OrthoDB" id="9803104at2"/>
<dbReference type="EMBL" id="CP036266">
    <property type="protein sequence ID" value="QDT24377.1"/>
    <property type="molecule type" value="Genomic_DNA"/>
</dbReference>
<evidence type="ECO:0000313" key="2">
    <source>
        <dbReference type="EMBL" id="QDT24377.1"/>
    </source>
</evidence>
<dbReference type="Proteomes" id="UP000320421">
    <property type="component" value="Chromosome"/>
</dbReference>
<reference evidence="2 3" key="1">
    <citation type="submission" date="2019-02" db="EMBL/GenBank/DDBJ databases">
        <title>Deep-cultivation of Planctomycetes and their phenomic and genomic characterization uncovers novel biology.</title>
        <authorList>
            <person name="Wiegand S."/>
            <person name="Jogler M."/>
            <person name="Boedeker C."/>
            <person name="Pinto D."/>
            <person name="Vollmers J."/>
            <person name="Rivas-Marin E."/>
            <person name="Kohn T."/>
            <person name="Peeters S.H."/>
            <person name="Heuer A."/>
            <person name="Rast P."/>
            <person name="Oberbeckmann S."/>
            <person name="Bunk B."/>
            <person name="Jeske O."/>
            <person name="Meyerdierks A."/>
            <person name="Storesund J.E."/>
            <person name="Kallscheuer N."/>
            <person name="Luecker S."/>
            <person name="Lage O.M."/>
            <person name="Pohl T."/>
            <person name="Merkel B.J."/>
            <person name="Hornburger P."/>
            <person name="Mueller R.-W."/>
            <person name="Bruemmer F."/>
            <person name="Labrenz M."/>
            <person name="Spormann A.M."/>
            <person name="Op den Camp H."/>
            <person name="Overmann J."/>
            <person name="Amann R."/>
            <person name="Jetten M.S.M."/>
            <person name="Mascher T."/>
            <person name="Medema M.H."/>
            <person name="Devos D.P."/>
            <person name="Kaster A.-K."/>
            <person name="Ovreas L."/>
            <person name="Rohde M."/>
            <person name="Galperin M.Y."/>
            <person name="Jogler C."/>
        </authorList>
    </citation>
    <scope>NUCLEOTIDE SEQUENCE [LARGE SCALE GENOMIC DNA]</scope>
    <source>
        <strain evidence="2 3">HG66A1</strain>
    </source>
</reference>
<dbReference type="Pfam" id="PF19581">
    <property type="entry name" value="Glyoxalase_7"/>
    <property type="match status" value="1"/>
</dbReference>
<protein>
    <submittedName>
        <fullName evidence="2">Glyoxalase-like domain protein</fullName>
    </submittedName>
</protein>
<dbReference type="SUPFAM" id="SSF54593">
    <property type="entry name" value="Glyoxalase/Bleomycin resistance protein/Dihydroxybiphenyl dioxygenase"/>
    <property type="match status" value="1"/>
</dbReference>
<dbReference type="AlphaFoldDB" id="A0A517PYB4"/>